<dbReference type="PROSITE" id="PS50937">
    <property type="entry name" value="HTH_MERR_2"/>
    <property type="match status" value="1"/>
</dbReference>
<proteinExistence type="predicted"/>
<evidence type="ECO:0000313" key="5">
    <source>
        <dbReference type="Proteomes" id="UP000000753"/>
    </source>
</evidence>
<accession>B8CGU2</accession>
<keyword evidence="1" id="KW-0238">DNA-binding</keyword>
<dbReference type="InterPro" id="IPR000551">
    <property type="entry name" value="MerR-type_HTH_dom"/>
</dbReference>
<dbReference type="PANTHER" id="PTHR30204">
    <property type="entry name" value="REDOX-CYCLING DRUG-SENSING TRANSCRIPTIONAL ACTIVATOR SOXR"/>
    <property type="match status" value="1"/>
</dbReference>
<dbReference type="Pfam" id="PF13411">
    <property type="entry name" value="MerR_1"/>
    <property type="match status" value="1"/>
</dbReference>
<dbReference type="InterPro" id="IPR047057">
    <property type="entry name" value="MerR_fam"/>
</dbReference>
<dbReference type="KEGG" id="swp:swp_0090"/>
<dbReference type="eggNOG" id="COG0789">
    <property type="taxonomic scope" value="Bacteria"/>
</dbReference>
<reference evidence="4 5" key="1">
    <citation type="journal article" date="2008" name="PLoS ONE">
        <title>Environmental adaptation: genomic analysis of the piezotolerant and psychrotolerant deep-sea iron reducing bacterium Shewanella piezotolerans WP3.</title>
        <authorList>
            <person name="Wang F."/>
            <person name="Wang J."/>
            <person name="Jian H."/>
            <person name="Zhang B."/>
            <person name="Li S."/>
            <person name="Wang F."/>
            <person name="Zeng X."/>
            <person name="Gao L."/>
            <person name="Bartlett D.H."/>
            <person name="Yu J."/>
            <person name="Hu S."/>
            <person name="Xiao X."/>
        </authorList>
    </citation>
    <scope>NUCLEOTIDE SEQUENCE [LARGE SCALE GENOMIC DNA]</scope>
    <source>
        <strain evidence="5">WP3 / JCM 13877</strain>
    </source>
</reference>
<dbReference type="STRING" id="225849.swp_0090"/>
<dbReference type="SUPFAM" id="SSF46955">
    <property type="entry name" value="Putative DNA-binding domain"/>
    <property type="match status" value="1"/>
</dbReference>
<feature type="coiled-coil region" evidence="2">
    <location>
        <begin position="76"/>
        <end position="103"/>
    </location>
</feature>
<dbReference type="OrthoDB" id="9802039at2"/>
<dbReference type="Proteomes" id="UP000000753">
    <property type="component" value="Chromosome"/>
</dbReference>
<dbReference type="PANTHER" id="PTHR30204:SF90">
    <property type="entry name" value="HTH-TYPE TRANSCRIPTIONAL ACTIVATOR MTA"/>
    <property type="match status" value="1"/>
</dbReference>
<protein>
    <submittedName>
        <fullName evidence="4">Regulatory protein, MerR</fullName>
    </submittedName>
</protein>
<dbReference type="Gene3D" id="1.10.1660.10">
    <property type="match status" value="1"/>
</dbReference>
<evidence type="ECO:0000256" key="1">
    <source>
        <dbReference type="ARBA" id="ARBA00023125"/>
    </source>
</evidence>
<sequence>MFTVNQLGKKYQLSRSTLLYYDKIGLLKPSARSDSNYRLYSSKDVQRMEKIATYRDAGLSLESIADILDSNESKSATVLEERLINLNQEISQLRQQQQRVVEMLGHNSLIRTAKTMNKEQWVNILKASGMDEQAMHKWHIEFERDLPEVHSDFLESLGCTAEEITEIKAWSTKK</sequence>
<name>B8CGU2_SHEPW</name>
<dbReference type="AlphaFoldDB" id="B8CGU2"/>
<keyword evidence="2" id="KW-0175">Coiled coil</keyword>
<dbReference type="HOGENOM" id="CLU_060077_2_2_6"/>
<evidence type="ECO:0000313" key="4">
    <source>
        <dbReference type="EMBL" id="ACJ26935.1"/>
    </source>
</evidence>
<dbReference type="GO" id="GO:0003700">
    <property type="term" value="F:DNA-binding transcription factor activity"/>
    <property type="evidence" value="ECO:0007669"/>
    <property type="project" value="InterPro"/>
</dbReference>
<evidence type="ECO:0000256" key="2">
    <source>
        <dbReference type="SAM" id="Coils"/>
    </source>
</evidence>
<gene>
    <name evidence="4" type="ordered locus">swp_0090</name>
</gene>
<evidence type="ECO:0000259" key="3">
    <source>
        <dbReference type="PROSITE" id="PS50937"/>
    </source>
</evidence>
<keyword evidence="5" id="KW-1185">Reference proteome</keyword>
<organism evidence="4 5">
    <name type="scientific">Shewanella piezotolerans (strain WP3 / JCM 13877)</name>
    <dbReference type="NCBI Taxonomy" id="225849"/>
    <lineage>
        <taxon>Bacteria</taxon>
        <taxon>Pseudomonadati</taxon>
        <taxon>Pseudomonadota</taxon>
        <taxon>Gammaproteobacteria</taxon>
        <taxon>Alteromonadales</taxon>
        <taxon>Shewanellaceae</taxon>
        <taxon>Shewanella</taxon>
    </lineage>
</organism>
<feature type="domain" description="HTH merR-type" evidence="3">
    <location>
        <begin position="1"/>
        <end position="70"/>
    </location>
</feature>
<dbReference type="InterPro" id="IPR009061">
    <property type="entry name" value="DNA-bd_dom_put_sf"/>
</dbReference>
<dbReference type="EMBL" id="CP000472">
    <property type="protein sequence ID" value="ACJ26935.1"/>
    <property type="molecule type" value="Genomic_DNA"/>
</dbReference>
<dbReference type="SMART" id="SM00422">
    <property type="entry name" value="HTH_MERR"/>
    <property type="match status" value="1"/>
</dbReference>
<dbReference type="RefSeq" id="WP_020910319.1">
    <property type="nucleotide sequence ID" value="NC_011566.1"/>
</dbReference>
<dbReference type="GO" id="GO:0003677">
    <property type="term" value="F:DNA binding"/>
    <property type="evidence" value="ECO:0007669"/>
    <property type="project" value="UniProtKB-KW"/>
</dbReference>